<evidence type="ECO:0000313" key="14">
    <source>
        <dbReference type="Proteomes" id="UP000191110"/>
    </source>
</evidence>
<evidence type="ECO:0000256" key="10">
    <source>
        <dbReference type="SAM" id="MobiDB-lite"/>
    </source>
</evidence>
<keyword evidence="8 11" id="KW-1133">Transmembrane helix</keyword>
<feature type="domain" description="TonB C-terminal" evidence="12">
    <location>
        <begin position="228"/>
        <end position="325"/>
    </location>
</feature>
<dbReference type="Proteomes" id="UP000191110">
    <property type="component" value="Unassembled WGS sequence"/>
</dbReference>
<dbReference type="NCBIfam" id="TIGR01352">
    <property type="entry name" value="tonB_Cterm"/>
    <property type="match status" value="1"/>
</dbReference>
<dbReference type="OrthoDB" id="9803361at2"/>
<dbReference type="GO" id="GO:0031992">
    <property type="term" value="F:energy transducer activity"/>
    <property type="evidence" value="ECO:0007669"/>
    <property type="project" value="TreeGrafter"/>
</dbReference>
<keyword evidence="7" id="KW-0653">Protein transport</keyword>
<keyword evidence="14" id="KW-1185">Reference proteome</keyword>
<proteinExistence type="inferred from homology"/>
<name>A0A1T2LAF5_9GAMM</name>
<evidence type="ECO:0000256" key="6">
    <source>
        <dbReference type="ARBA" id="ARBA00022692"/>
    </source>
</evidence>
<dbReference type="PANTHER" id="PTHR33446">
    <property type="entry name" value="PROTEIN TONB-RELATED"/>
    <property type="match status" value="1"/>
</dbReference>
<dbReference type="InterPro" id="IPR051045">
    <property type="entry name" value="TonB-dependent_transducer"/>
</dbReference>
<evidence type="ECO:0000256" key="4">
    <source>
        <dbReference type="ARBA" id="ARBA00022475"/>
    </source>
</evidence>
<reference evidence="13 14" key="1">
    <citation type="submission" date="2016-11" db="EMBL/GenBank/DDBJ databases">
        <title>Mixed transmission modes and dynamic genome evolution in an obligate animal-bacterial symbiosis.</title>
        <authorList>
            <person name="Russell S.L."/>
            <person name="Corbett-Detig R.B."/>
            <person name="Cavanaugh C.M."/>
        </authorList>
    </citation>
    <scope>NUCLEOTIDE SEQUENCE [LARGE SCALE GENOMIC DNA]</scope>
    <source>
        <strain evidence="13">Sveles-Q1</strain>
    </source>
</reference>
<comment type="caution">
    <text evidence="13">The sequence shown here is derived from an EMBL/GenBank/DDBJ whole genome shotgun (WGS) entry which is preliminary data.</text>
</comment>
<evidence type="ECO:0000256" key="11">
    <source>
        <dbReference type="SAM" id="Phobius"/>
    </source>
</evidence>
<dbReference type="GO" id="GO:0098797">
    <property type="term" value="C:plasma membrane protein complex"/>
    <property type="evidence" value="ECO:0007669"/>
    <property type="project" value="TreeGrafter"/>
</dbReference>
<evidence type="ECO:0000256" key="3">
    <source>
        <dbReference type="ARBA" id="ARBA00022448"/>
    </source>
</evidence>
<feature type="compositionally biased region" description="Low complexity" evidence="10">
    <location>
        <begin position="166"/>
        <end position="183"/>
    </location>
</feature>
<organism evidence="13 14">
    <name type="scientific">Solemya pervernicosa gill symbiont</name>
    <dbReference type="NCBI Taxonomy" id="642797"/>
    <lineage>
        <taxon>Bacteria</taxon>
        <taxon>Pseudomonadati</taxon>
        <taxon>Pseudomonadota</taxon>
        <taxon>Gammaproteobacteria</taxon>
        <taxon>sulfur-oxidizing symbionts</taxon>
    </lineage>
</organism>
<feature type="transmembrane region" description="Helical" evidence="11">
    <location>
        <begin position="16"/>
        <end position="37"/>
    </location>
</feature>
<comment type="similarity">
    <text evidence="2">Belongs to the TonB family.</text>
</comment>
<evidence type="ECO:0000256" key="9">
    <source>
        <dbReference type="ARBA" id="ARBA00023136"/>
    </source>
</evidence>
<feature type="region of interest" description="Disordered" evidence="10">
    <location>
        <begin position="91"/>
        <end position="183"/>
    </location>
</feature>
<dbReference type="Gene3D" id="3.30.1150.10">
    <property type="match status" value="1"/>
</dbReference>
<evidence type="ECO:0000256" key="7">
    <source>
        <dbReference type="ARBA" id="ARBA00022927"/>
    </source>
</evidence>
<evidence type="ECO:0000256" key="2">
    <source>
        <dbReference type="ARBA" id="ARBA00006555"/>
    </source>
</evidence>
<evidence type="ECO:0000313" key="13">
    <source>
        <dbReference type="EMBL" id="OOZ41926.1"/>
    </source>
</evidence>
<evidence type="ECO:0000256" key="5">
    <source>
        <dbReference type="ARBA" id="ARBA00022519"/>
    </source>
</evidence>
<dbReference type="RefSeq" id="WP_078482377.1">
    <property type="nucleotide sequence ID" value="NZ_MPRL01000004.1"/>
</dbReference>
<evidence type="ECO:0000256" key="1">
    <source>
        <dbReference type="ARBA" id="ARBA00004383"/>
    </source>
</evidence>
<keyword evidence="3" id="KW-0813">Transport</keyword>
<keyword evidence="9 11" id="KW-0472">Membrane</keyword>
<accession>A0A1T2LAF5</accession>
<dbReference type="AlphaFoldDB" id="A0A1T2LAF5"/>
<comment type="subcellular location">
    <subcellularLocation>
        <location evidence="1">Cell inner membrane</location>
        <topology evidence="1">Single-pass membrane protein</topology>
        <orientation evidence="1">Periplasmic side</orientation>
    </subcellularLocation>
</comment>
<protein>
    <recommendedName>
        <fullName evidence="12">TonB C-terminal domain-containing protein</fullName>
    </recommendedName>
</protein>
<evidence type="ECO:0000259" key="12">
    <source>
        <dbReference type="PROSITE" id="PS52015"/>
    </source>
</evidence>
<evidence type="ECO:0000256" key="8">
    <source>
        <dbReference type="ARBA" id="ARBA00022989"/>
    </source>
</evidence>
<sequence length="327" mass="36004">MSATTTTPQITSGDRLGLTLFLALVLHGLIILGITFSQEKRITPSAKTLEIILVQTRSKNAPEDADYLAQASQEGGGENEELLRPQDTQSSLLPAKGEGMAPAPIPEIDPVPTPELVEPQPEPSPQPYPEPIQPTPPIPQVKPASQPVKQPTVITTVSKKAKPRTAPKTTVKTTKSAKKPSASQLISRSLEIASLTAELSENIQAYSQRKKHTSITANTREYKYASYLDAWRKKIERIGNLNYPDEARRNQLSGTLLLDVALNPDGTIESINLLRSSGYRVLDDAAIRIVELAAPFARFPDNIREETDILHITRTWQFADDNRFSSR</sequence>
<dbReference type="GO" id="GO:0055085">
    <property type="term" value="P:transmembrane transport"/>
    <property type="evidence" value="ECO:0007669"/>
    <property type="project" value="InterPro"/>
</dbReference>
<feature type="compositionally biased region" description="Polar residues" evidence="10">
    <location>
        <begin position="147"/>
        <end position="157"/>
    </location>
</feature>
<dbReference type="GO" id="GO:0015031">
    <property type="term" value="P:protein transport"/>
    <property type="evidence" value="ECO:0007669"/>
    <property type="project" value="UniProtKB-KW"/>
</dbReference>
<dbReference type="PANTHER" id="PTHR33446:SF11">
    <property type="entry name" value="TONB3"/>
    <property type="match status" value="1"/>
</dbReference>
<dbReference type="InterPro" id="IPR037682">
    <property type="entry name" value="TonB_C"/>
</dbReference>
<keyword evidence="4" id="KW-1003">Cell membrane</keyword>
<dbReference type="SUPFAM" id="SSF74653">
    <property type="entry name" value="TolA/TonB C-terminal domain"/>
    <property type="match status" value="1"/>
</dbReference>
<feature type="compositionally biased region" description="Pro residues" evidence="10">
    <location>
        <begin position="120"/>
        <end position="140"/>
    </location>
</feature>
<dbReference type="Pfam" id="PF03544">
    <property type="entry name" value="TonB_C"/>
    <property type="match status" value="1"/>
</dbReference>
<dbReference type="InterPro" id="IPR006260">
    <property type="entry name" value="TonB/TolA_C"/>
</dbReference>
<feature type="compositionally biased region" description="Pro residues" evidence="10">
    <location>
        <begin position="103"/>
        <end position="113"/>
    </location>
</feature>
<keyword evidence="6 11" id="KW-0812">Transmembrane</keyword>
<gene>
    <name evidence="13" type="ORF">BOW53_01790</name>
</gene>
<dbReference type="EMBL" id="MPRL01000004">
    <property type="protein sequence ID" value="OOZ41926.1"/>
    <property type="molecule type" value="Genomic_DNA"/>
</dbReference>
<keyword evidence="5" id="KW-0997">Cell inner membrane</keyword>
<dbReference type="PROSITE" id="PS52015">
    <property type="entry name" value="TONB_CTD"/>
    <property type="match status" value="1"/>
</dbReference>